<sequence>MPATRTGRTSRRTVSEAIRNASLNKVYIFVIQLLGSQNPAIKRMVEVPSWFDFEEFHFVIQYAFGWELKSEHGFYYVEEVDERDNGTYDIYREDVPMLIKPKNQEMDVLVGTGRKPRGLVETGVRLYHVYDEGGRYYSRANHEDGTALPLIYIYDSEAEWQHSVFFAGERESFFMDQPIFLQAVGDAPPDGCDGIDAWEEFKAAQDNADANRPGPSFNNVDVNVLNEQSRWRNSLCSYRREATASTYHLGRAYRLKIEILGCKEPSVTRTVDVPASYTFHALHLAIQYAFGWENRHLHLFSFTTATPNPRTGDVSVRPENTSLEIRADEDDMIEPMNGESAPPTFYESKIKLLDVYDRNGRYHHLAKDEGEGPILPMLYLYDPGDCWEHWITFEGELEIPIYMKYPTFTEASGCTPSEDCGGPYGWNRVKPPPNHPPHRIDVAALSQPRNFSAQIQEYRARLESDEYY</sequence>
<organism evidence="2 3">
    <name type="scientific">Moniliophthora roreri</name>
    <name type="common">Frosty pod rot fungus</name>
    <name type="synonym">Monilia roreri</name>
    <dbReference type="NCBI Taxonomy" id="221103"/>
    <lineage>
        <taxon>Eukaryota</taxon>
        <taxon>Fungi</taxon>
        <taxon>Dikarya</taxon>
        <taxon>Basidiomycota</taxon>
        <taxon>Agaricomycotina</taxon>
        <taxon>Agaricomycetes</taxon>
        <taxon>Agaricomycetidae</taxon>
        <taxon>Agaricales</taxon>
        <taxon>Marasmiineae</taxon>
        <taxon>Marasmiaceae</taxon>
        <taxon>Moniliophthora</taxon>
    </lineage>
</organism>
<dbReference type="Proteomes" id="UP000054988">
    <property type="component" value="Unassembled WGS sequence"/>
</dbReference>
<dbReference type="Pfam" id="PF07929">
    <property type="entry name" value="PRiA4_ORF3"/>
    <property type="match status" value="2"/>
</dbReference>
<evidence type="ECO:0000313" key="2">
    <source>
        <dbReference type="EMBL" id="KTB31473.1"/>
    </source>
</evidence>
<feature type="domain" description="Plasmid pRiA4b Orf3-like" evidence="1">
    <location>
        <begin position="26"/>
        <end position="208"/>
    </location>
</feature>
<gene>
    <name evidence="2" type="ORF">WG66_15947</name>
</gene>
<reference evidence="2 3" key="1">
    <citation type="submission" date="2015-12" db="EMBL/GenBank/DDBJ databases">
        <title>Draft genome sequence of Moniliophthora roreri, the causal agent of frosty pod rot of cacao.</title>
        <authorList>
            <person name="Aime M.C."/>
            <person name="Diaz-Valderrama J.R."/>
            <person name="Kijpornyongpan T."/>
            <person name="Phillips-Mora W."/>
        </authorList>
    </citation>
    <scope>NUCLEOTIDE SEQUENCE [LARGE SCALE GENOMIC DNA]</scope>
    <source>
        <strain evidence="2 3">MCA 2952</strain>
    </source>
</reference>
<dbReference type="SUPFAM" id="SSF159941">
    <property type="entry name" value="MM3350-like"/>
    <property type="match status" value="2"/>
</dbReference>
<dbReference type="Gene3D" id="3.10.290.30">
    <property type="entry name" value="MM3350-like"/>
    <property type="match status" value="2"/>
</dbReference>
<dbReference type="PANTHER" id="PTHR41878">
    <property type="entry name" value="LEXA REPRESSOR-RELATED"/>
    <property type="match status" value="1"/>
</dbReference>
<dbReference type="eggNOG" id="ENOG502SF7G">
    <property type="taxonomic scope" value="Eukaryota"/>
</dbReference>
<protein>
    <recommendedName>
        <fullName evidence="1">Plasmid pRiA4b Orf3-like domain-containing protein</fullName>
    </recommendedName>
</protein>
<comment type="caution">
    <text evidence="2">The sequence shown here is derived from an EMBL/GenBank/DDBJ whole genome shotgun (WGS) entry which is preliminary data.</text>
</comment>
<accession>A0A0W0F5A7</accession>
<dbReference type="EMBL" id="LATX01002321">
    <property type="protein sequence ID" value="KTB31473.1"/>
    <property type="molecule type" value="Genomic_DNA"/>
</dbReference>
<proteinExistence type="predicted"/>
<evidence type="ECO:0000259" key="1">
    <source>
        <dbReference type="Pfam" id="PF07929"/>
    </source>
</evidence>
<dbReference type="AlphaFoldDB" id="A0A0W0F5A7"/>
<feature type="domain" description="Plasmid pRiA4b Orf3-like" evidence="1">
    <location>
        <begin position="252"/>
        <end position="429"/>
    </location>
</feature>
<name>A0A0W0F5A7_MONRR</name>
<dbReference type="InterPro" id="IPR024047">
    <property type="entry name" value="MM3350-like_sf"/>
</dbReference>
<dbReference type="PANTHER" id="PTHR41878:SF1">
    <property type="entry name" value="TNPR PROTEIN"/>
    <property type="match status" value="1"/>
</dbReference>
<evidence type="ECO:0000313" key="3">
    <source>
        <dbReference type="Proteomes" id="UP000054988"/>
    </source>
</evidence>
<dbReference type="InterPro" id="IPR012912">
    <property type="entry name" value="Plasmid_pRiA4b_Orf3-like"/>
</dbReference>